<name>A0AAD5LZ98_PARTN</name>
<dbReference type="EMBL" id="JAHQIW010000379">
    <property type="protein sequence ID" value="KAJ1347753.1"/>
    <property type="molecule type" value="Genomic_DNA"/>
</dbReference>
<reference evidence="1" key="1">
    <citation type="submission" date="2021-06" db="EMBL/GenBank/DDBJ databases">
        <title>Parelaphostrongylus tenuis whole genome reference sequence.</title>
        <authorList>
            <person name="Garwood T.J."/>
            <person name="Larsen P.A."/>
            <person name="Fountain-Jones N.M."/>
            <person name="Garbe J.R."/>
            <person name="Macchietto M.G."/>
            <person name="Kania S.A."/>
            <person name="Gerhold R.W."/>
            <person name="Richards J.E."/>
            <person name="Wolf T.M."/>
        </authorList>
    </citation>
    <scope>NUCLEOTIDE SEQUENCE</scope>
    <source>
        <strain evidence="1">MNPRO001-30</strain>
        <tissue evidence="1">Meninges</tissue>
    </source>
</reference>
<comment type="caution">
    <text evidence="1">The sequence shown here is derived from an EMBL/GenBank/DDBJ whole genome shotgun (WGS) entry which is preliminary data.</text>
</comment>
<gene>
    <name evidence="1" type="ORF">KIN20_002901</name>
</gene>
<protein>
    <submittedName>
        <fullName evidence="1">Uncharacterized protein</fullName>
    </submittedName>
</protein>
<evidence type="ECO:0000313" key="2">
    <source>
        <dbReference type="Proteomes" id="UP001196413"/>
    </source>
</evidence>
<dbReference type="Proteomes" id="UP001196413">
    <property type="component" value="Unassembled WGS sequence"/>
</dbReference>
<keyword evidence="2" id="KW-1185">Reference proteome</keyword>
<evidence type="ECO:0000313" key="1">
    <source>
        <dbReference type="EMBL" id="KAJ1347753.1"/>
    </source>
</evidence>
<sequence length="97" mass="10662">MVYTSATNVVRFSGIQTNEASSRESGQSGNANSSHCFQFEYLHVLRLKAFLNKTTNIIMVNWSRMIRQSVVAGAIPMLASGPFESHFFSARATVSGN</sequence>
<organism evidence="1 2">
    <name type="scientific">Parelaphostrongylus tenuis</name>
    <name type="common">Meningeal worm</name>
    <dbReference type="NCBI Taxonomy" id="148309"/>
    <lineage>
        <taxon>Eukaryota</taxon>
        <taxon>Metazoa</taxon>
        <taxon>Ecdysozoa</taxon>
        <taxon>Nematoda</taxon>
        <taxon>Chromadorea</taxon>
        <taxon>Rhabditida</taxon>
        <taxon>Rhabditina</taxon>
        <taxon>Rhabditomorpha</taxon>
        <taxon>Strongyloidea</taxon>
        <taxon>Metastrongylidae</taxon>
        <taxon>Parelaphostrongylus</taxon>
    </lineage>
</organism>
<accession>A0AAD5LZ98</accession>
<dbReference type="AlphaFoldDB" id="A0AAD5LZ98"/>
<proteinExistence type="predicted"/>